<dbReference type="AlphaFoldDB" id="A0A2T1FAR6"/>
<gene>
    <name evidence="11" type="ORF">C7B77_26980</name>
</gene>
<keyword evidence="6" id="KW-0560">Oxidoreductase</keyword>
<evidence type="ECO:0000256" key="4">
    <source>
        <dbReference type="ARBA" id="ARBA00022827"/>
    </source>
</evidence>
<feature type="domain" description="FAD/NAD(P)-binding" evidence="9">
    <location>
        <begin position="5"/>
        <end position="321"/>
    </location>
</feature>
<protein>
    <recommendedName>
        <fullName evidence="2">NADH:ubiquinone reductase (non-electrogenic)</fullName>
        <ecNumber evidence="2">1.6.5.9</ecNumber>
    </recommendedName>
</protein>
<evidence type="ECO:0000256" key="7">
    <source>
        <dbReference type="ARBA" id="ARBA00023027"/>
    </source>
</evidence>
<organism evidence="11 12">
    <name type="scientific">Chamaesiphon polymorphus CCALA 037</name>
    <dbReference type="NCBI Taxonomy" id="2107692"/>
    <lineage>
        <taxon>Bacteria</taxon>
        <taxon>Bacillati</taxon>
        <taxon>Cyanobacteriota</taxon>
        <taxon>Cyanophyceae</taxon>
        <taxon>Gomontiellales</taxon>
        <taxon>Chamaesiphonaceae</taxon>
        <taxon>Chamaesiphon</taxon>
    </lineage>
</organism>
<evidence type="ECO:0000256" key="1">
    <source>
        <dbReference type="ARBA" id="ARBA00005272"/>
    </source>
</evidence>
<dbReference type="EMBL" id="PVWO01000603">
    <property type="protein sequence ID" value="PSB42009.1"/>
    <property type="molecule type" value="Genomic_DNA"/>
</dbReference>
<dbReference type="OrthoDB" id="9781621at2"/>
<feature type="non-terminal residue" evidence="11">
    <location>
        <position position="434"/>
    </location>
</feature>
<dbReference type="Pfam" id="PF22366">
    <property type="entry name" value="NDH2_C"/>
    <property type="match status" value="1"/>
</dbReference>
<keyword evidence="5" id="KW-0809">Transit peptide</keyword>
<proteinExistence type="inferred from homology"/>
<keyword evidence="3" id="KW-0285">Flavoprotein</keyword>
<comment type="caution">
    <text evidence="11">The sequence shown here is derived from an EMBL/GenBank/DDBJ whole genome shotgun (WGS) entry which is preliminary data.</text>
</comment>
<name>A0A2T1FAR6_9CYAN</name>
<dbReference type="InterPro" id="IPR054585">
    <property type="entry name" value="NDH2-like_C"/>
</dbReference>
<dbReference type="RefSeq" id="WP_106312301.1">
    <property type="nucleotide sequence ID" value="NZ_PVWO01000603.1"/>
</dbReference>
<evidence type="ECO:0000256" key="3">
    <source>
        <dbReference type="ARBA" id="ARBA00022630"/>
    </source>
</evidence>
<sequence>MQKFPIAIVGAGFGGLQAAQSLARCGQDILLIDRVNYHTFVPLLYQVATAQLEPEHIIYPVRTIIRRSRRCHFLLAEVAKIDLSARVIKTDRGEVSYDFLVLATGSKSKSLGVSGVKEYAFSINSLQDAVALRDRILECFEAASIEADPLRRQQLLTFVIIGGGATGTEVVGAFVELLRSRIRYEYPTLNLRQVKLILLQSGDRLLGELPPKLGIYTQKYLHKLGVDVRLSTQVERITTEAVYLQDRQTIPTKTAIWTAGVEATMPELSEDWSRGKKNKLRVRSTLQSIEYDNVYAIGDVAYVKPDGKGSSGVAPEALQQGVAVARNITRQLQGHSPQPFSYFNKGRLAIIGCRSGVGDIRGWTLTGWLAWLLWLGVHLVYLPGFRNRLFVLLTWLQTYLCNDRVVRSILPLQPRTGFQDRSILKHKSPVGSPG</sequence>
<dbReference type="InterPro" id="IPR045024">
    <property type="entry name" value="NDH-2"/>
</dbReference>
<feature type="domain" description="External alternative NADH-ubiquinone oxidoreductase-like C-terminal" evidence="10">
    <location>
        <begin position="345"/>
        <end position="401"/>
    </location>
</feature>
<evidence type="ECO:0000256" key="6">
    <source>
        <dbReference type="ARBA" id="ARBA00023002"/>
    </source>
</evidence>
<evidence type="ECO:0000256" key="2">
    <source>
        <dbReference type="ARBA" id="ARBA00012637"/>
    </source>
</evidence>
<evidence type="ECO:0000259" key="9">
    <source>
        <dbReference type="Pfam" id="PF07992"/>
    </source>
</evidence>
<keyword evidence="7" id="KW-0520">NAD</keyword>
<accession>A0A2T1FAR6</accession>
<dbReference type="PRINTS" id="PR00368">
    <property type="entry name" value="FADPNR"/>
</dbReference>
<evidence type="ECO:0000313" key="12">
    <source>
        <dbReference type="Proteomes" id="UP000238937"/>
    </source>
</evidence>
<dbReference type="EC" id="1.6.5.9" evidence="2"/>
<keyword evidence="12" id="KW-1185">Reference proteome</keyword>
<comment type="catalytic activity">
    <reaction evidence="8">
        <text>a quinone + NADH + H(+) = a quinol + NAD(+)</text>
        <dbReference type="Rhea" id="RHEA:46160"/>
        <dbReference type="ChEBI" id="CHEBI:15378"/>
        <dbReference type="ChEBI" id="CHEBI:24646"/>
        <dbReference type="ChEBI" id="CHEBI:57540"/>
        <dbReference type="ChEBI" id="CHEBI:57945"/>
        <dbReference type="ChEBI" id="CHEBI:132124"/>
        <dbReference type="EC" id="1.6.5.9"/>
    </reaction>
</comment>
<dbReference type="PANTHER" id="PTHR43706:SF47">
    <property type="entry name" value="EXTERNAL NADH-UBIQUINONE OXIDOREDUCTASE 1, MITOCHONDRIAL-RELATED"/>
    <property type="match status" value="1"/>
</dbReference>
<dbReference type="PANTHER" id="PTHR43706">
    <property type="entry name" value="NADH DEHYDROGENASE"/>
    <property type="match status" value="1"/>
</dbReference>
<dbReference type="PRINTS" id="PR00411">
    <property type="entry name" value="PNDRDTASEI"/>
</dbReference>
<dbReference type="Gene3D" id="3.50.50.100">
    <property type="match status" value="1"/>
</dbReference>
<dbReference type="GO" id="GO:0050136">
    <property type="term" value="F:NADH dehydrogenase (quinone) (non-electrogenic) activity"/>
    <property type="evidence" value="ECO:0007669"/>
    <property type="project" value="UniProtKB-EC"/>
</dbReference>
<evidence type="ECO:0000256" key="8">
    <source>
        <dbReference type="ARBA" id="ARBA00047599"/>
    </source>
</evidence>
<dbReference type="InterPro" id="IPR036188">
    <property type="entry name" value="FAD/NAD-bd_sf"/>
</dbReference>
<evidence type="ECO:0000259" key="10">
    <source>
        <dbReference type="Pfam" id="PF22366"/>
    </source>
</evidence>
<reference evidence="11 12" key="1">
    <citation type="submission" date="2018-03" db="EMBL/GenBank/DDBJ databases">
        <title>The ancient ancestry and fast evolution of plastids.</title>
        <authorList>
            <person name="Moore K.R."/>
            <person name="Magnabosco C."/>
            <person name="Momper L."/>
            <person name="Gold D.A."/>
            <person name="Bosak T."/>
            <person name="Fournier G.P."/>
        </authorList>
    </citation>
    <scope>NUCLEOTIDE SEQUENCE [LARGE SCALE GENOMIC DNA]</scope>
    <source>
        <strain evidence="11 12">CCALA 037</strain>
    </source>
</reference>
<dbReference type="InterPro" id="IPR023753">
    <property type="entry name" value="FAD/NAD-binding_dom"/>
</dbReference>
<evidence type="ECO:0000256" key="5">
    <source>
        <dbReference type="ARBA" id="ARBA00022946"/>
    </source>
</evidence>
<keyword evidence="4" id="KW-0274">FAD</keyword>
<dbReference type="SUPFAM" id="SSF51905">
    <property type="entry name" value="FAD/NAD(P)-binding domain"/>
    <property type="match status" value="1"/>
</dbReference>
<dbReference type="Pfam" id="PF07992">
    <property type="entry name" value="Pyr_redox_2"/>
    <property type="match status" value="1"/>
</dbReference>
<dbReference type="Proteomes" id="UP000238937">
    <property type="component" value="Unassembled WGS sequence"/>
</dbReference>
<evidence type="ECO:0000313" key="11">
    <source>
        <dbReference type="EMBL" id="PSB42009.1"/>
    </source>
</evidence>
<comment type="similarity">
    <text evidence="1">Belongs to the NADH dehydrogenase family.</text>
</comment>